<evidence type="ECO:0000313" key="3">
    <source>
        <dbReference type="EMBL" id="SFS66212.1"/>
    </source>
</evidence>
<reference evidence="4" key="1">
    <citation type="submission" date="2016-10" db="EMBL/GenBank/DDBJ databases">
        <authorList>
            <person name="Varghese N."/>
            <person name="Submissions S."/>
        </authorList>
    </citation>
    <scope>NUCLEOTIDE SEQUENCE [LARGE SCALE GENOMIC DNA]</scope>
    <source>
        <strain evidence="4">DSM 22427</strain>
    </source>
</reference>
<feature type="region of interest" description="Disordered" evidence="1">
    <location>
        <begin position="124"/>
        <end position="149"/>
    </location>
</feature>
<feature type="compositionally biased region" description="Polar residues" evidence="1">
    <location>
        <begin position="124"/>
        <end position="147"/>
    </location>
</feature>
<protein>
    <submittedName>
        <fullName evidence="3">Uncharacterized protein</fullName>
    </submittedName>
</protein>
<name>A0A1I6RNE4_9EURY</name>
<dbReference type="InterPro" id="IPR055710">
    <property type="entry name" value="DUF7286"/>
</dbReference>
<proteinExistence type="predicted"/>
<feature type="region of interest" description="Disordered" evidence="1">
    <location>
        <begin position="321"/>
        <end position="348"/>
    </location>
</feature>
<evidence type="ECO:0000256" key="2">
    <source>
        <dbReference type="SAM" id="Phobius"/>
    </source>
</evidence>
<dbReference type="Pfam" id="PF23957">
    <property type="entry name" value="DUF7286"/>
    <property type="match status" value="3"/>
</dbReference>
<accession>A0A1I6RNE4</accession>
<gene>
    <name evidence="3" type="ORF">SAMN04488556_1936</name>
</gene>
<keyword evidence="4" id="KW-1185">Reference proteome</keyword>
<dbReference type="AlphaFoldDB" id="A0A1I6RNE4"/>
<evidence type="ECO:0000313" key="4">
    <source>
        <dbReference type="Proteomes" id="UP000199199"/>
    </source>
</evidence>
<keyword evidence="2" id="KW-1133">Transmembrane helix</keyword>
<dbReference type="Proteomes" id="UP000199199">
    <property type="component" value="Unassembled WGS sequence"/>
</dbReference>
<sequence>MTADRDDSSTVSIDLDERGRVPFSLIAVLLLVSSVMIVATLETRSEPVLERQTDRAMDRTLAATQGELRSAVLEASYRAGTAPVISANESDVDAIADAPDREARFRNYVKLLVYLEATETLSNAGSTVGSDTRTNVSIPPVTASGSGASIDPDGAIDRVALDIGQFDDDTTAGIVNATIDGIEFRVTRGGTETLEQTRSITVSVGTPVFELHDRLTEYESQLNAGFFDESLDSSVDGLGQHLGARLYPFAYFKAGWDRTQPTRTPDQHDFEEVIDVKHTEVLANHAIFDVQNDVFGTQDPYADRTMRPGFVCMATQMGNDIASGRRSNQNDGENSLVDPNTSGFGVDPDEVENETAIGDIETQLCDGGAVQEWTFGDTATGALPEVPPLSELIRGGLGELSVMNGSQEVPLGDVSRAAYLEYSTEEEMDMIEWMEEQTRAEMAAGNISPRTSGDAADLPAGSDEYDRSVRDIVEELYQIDLERETDAIDVSGSLPPSRSPDDRDNYTESSDSTVVDAVSNVRVDHETFENGTSSDRTLHEIDVTADLDLERTQIWEADDPENTTPTTRRFSTDRSVSLTAQIDIDGAYGFYRQGAYYDHDEFPVEDRPLDRDYESGSRNDSWRTNFENGFELAITELTTAESPAQVSDDFTAEIESLEGDEIPSMGALEDDIETDLTSDESTYTATLEDLKPNSATELLEELRTDLEDTHRDFLETLEAEPFEVERTELLETPTPPSRAIDHVRTEHEADFVYDGFEGDTYENPSEVATAQVRKAYFDRIYYWLDLVATSYEEQVDETSDYVDDAGRSGTESLDDVLAFAQNAMNADVSYEPDEIDGSPVLEDAQFEVTGSPTYLTAENISQDRDPAIRPKNDTITDVDGETEYASLAIHTDNRVGWPGVPLIPTPPSFYLAQLNSWNVDVRGEYARFEASATVGDASGTGRLSVIREHRPIELTLEDGSSIAVGSNEPIDFDSSTEVIVMMPGGVMASGAVPSVADPGVTGTDGLDVCSSTWNYVGPDFKKGELDDLACRDNN</sequence>
<keyword evidence="2" id="KW-0812">Transmembrane</keyword>
<feature type="region of interest" description="Disordered" evidence="1">
    <location>
        <begin position="487"/>
        <end position="512"/>
    </location>
</feature>
<dbReference type="EMBL" id="FOZS01000002">
    <property type="protein sequence ID" value="SFS66212.1"/>
    <property type="molecule type" value="Genomic_DNA"/>
</dbReference>
<feature type="compositionally biased region" description="Polar residues" evidence="1">
    <location>
        <begin position="325"/>
        <end position="343"/>
    </location>
</feature>
<evidence type="ECO:0000256" key="1">
    <source>
        <dbReference type="SAM" id="MobiDB-lite"/>
    </source>
</evidence>
<organism evidence="3 4">
    <name type="scientific">Halostagnicola kamekurae</name>
    <dbReference type="NCBI Taxonomy" id="619731"/>
    <lineage>
        <taxon>Archaea</taxon>
        <taxon>Methanobacteriati</taxon>
        <taxon>Methanobacteriota</taxon>
        <taxon>Stenosarchaea group</taxon>
        <taxon>Halobacteria</taxon>
        <taxon>Halobacteriales</taxon>
        <taxon>Natrialbaceae</taxon>
        <taxon>Halostagnicola</taxon>
    </lineage>
</organism>
<dbReference type="RefSeq" id="WP_092904074.1">
    <property type="nucleotide sequence ID" value="NZ_FOZS01000002.1"/>
</dbReference>
<feature type="transmembrane region" description="Helical" evidence="2">
    <location>
        <begin position="21"/>
        <end position="41"/>
    </location>
</feature>
<dbReference type="OrthoDB" id="124691at2157"/>
<keyword evidence="2" id="KW-0472">Membrane</keyword>